<name>A0A4Y2DIP2_ARAVE</name>
<protein>
    <recommendedName>
        <fullName evidence="1">RNA-directed DNA polymerase</fullName>
        <ecNumber evidence="1">2.7.7.49</ecNumber>
    </recommendedName>
</protein>
<dbReference type="InterPro" id="IPR041588">
    <property type="entry name" value="Integrase_H2C2"/>
</dbReference>
<evidence type="ECO:0000256" key="1">
    <source>
        <dbReference type="ARBA" id="ARBA00012493"/>
    </source>
</evidence>
<evidence type="ECO:0000259" key="2">
    <source>
        <dbReference type="Pfam" id="PF17921"/>
    </source>
</evidence>
<accession>A0A4Y2DIP2</accession>
<dbReference type="GO" id="GO:0003964">
    <property type="term" value="F:RNA-directed DNA polymerase activity"/>
    <property type="evidence" value="ECO:0007669"/>
    <property type="project" value="UniProtKB-EC"/>
</dbReference>
<dbReference type="EMBL" id="BGPR01000368">
    <property type="protein sequence ID" value="GBM16079.1"/>
    <property type="molecule type" value="Genomic_DNA"/>
</dbReference>
<dbReference type="Gene3D" id="3.30.420.10">
    <property type="entry name" value="Ribonuclease H-like superfamily/Ribonuclease H"/>
    <property type="match status" value="2"/>
</dbReference>
<dbReference type="Pfam" id="PF17921">
    <property type="entry name" value="Integrase_H2C2"/>
    <property type="match status" value="1"/>
</dbReference>
<dbReference type="AlphaFoldDB" id="A0A4Y2DIP2"/>
<feature type="domain" description="Integrase zinc-binding" evidence="2">
    <location>
        <begin position="121"/>
        <end position="176"/>
    </location>
</feature>
<dbReference type="SUPFAM" id="SSF53098">
    <property type="entry name" value="Ribonuclease H-like"/>
    <property type="match status" value="1"/>
</dbReference>
<proteinExistence type="predicted"/>
<dbReference type="EC" id="2.7.7.49" evidence="1"/>
<dbReference type="InterPro" id="IPR012337">
    <property type="entry name" value="RNaseH-like_sf"/>
</dbReference>
<reference evidence="3 4" key="1">
    <citation type="journal article" date="2019" name="Sci. Rep.">
        <title>Orb-weaving spider Araneus ventricosus genome elucidates the spidroin gene catalogue.</title>
        <authorList>
            <person name="Kono N."/>
            <person name="Nakamura H."/>
            <person name="Ohtoshi R."/>
            <person name="Moran D.A.P."/>
            <person name="Shinohara A."/>
            <person name="Yoshida Y."/>
            <person name="Fujiwara M."/>
            <person name="Mori M."/>
            <person name="Tomita M."/>
            <person name="Arakawa K."/>
        </authorList>
    </citation>
    <scope>NUCLEOTIDE SEQUENCE [LARGE SCALE GENOMIC DNA]</scope>
</reference>
<dbReference type="GO" id="GO:0003676">
    <property type="term" value="F:nucleic acid binding"/>
    <property type="evidence" value="ECO:0007669"/>
    <property type="project" value="InterPro"/>
</dbReference>
<dbReference type="InterPro" id="IPR050951">
    <property type="entry name" value="Retrovirus_Pol_polyprotein"/>
</dbReference>
<sequence>MIEGRHFIICRDHKPLIYAPQQGEKCTPQQIRHLEFVSQYTTDIRHVPGNQNSVDDAFSRLSIINLEDLGIDYDEMACAHENDKMLRSLLASDTGLKLKPIYLGSEVIHCDVSTGDIRPHVPKNFRISIFQALHGLLHPGSRATLDLIRKRFVWKHKNKDIKLWCKSCIHCQRSKVNRHTKSSLGEYELPKARFSHVHLDIVGPLPPSKDFVYVLTCLDRFSRWPEAFPMSRFLGLQETTTVAYNPKCNGAVERFHRSLKRAIKCHATELWTEILPSVMLRIRHSLKDDIGATPDEMVYGCPLRLPGEFFARSI</sequence>
<dbReference type="PANTHER" id="PTHR37984:SF5">
    <property type="entry name" value="PROTEIN NYNRIN-LIKE"/>
    <property type="match status" value="1"/>
</dbReference>
<comment type="caution">
    <text evidence="3">The sequence shown here is derived from an EMBL/GenBank/DDBJ whole genome shotgun (WGS) entry which is preliminary data.</text>
</comment>
<dbReference type="Proteomes" id="UP000499080">
    <property type="component" value="Unassembled WGS sequence"/>
</dbReference>
<keyword evidence="4" id="KW-1185">Reference proteome</keyword>
<gene>
    <name evidence="3" type="ORF">AVEN_163120_1</name>
</gene>
<dbReference type="PANTHER" id="PTHR37984">
    <property type="entry name" value="PROTEIN CBG26694"/>
    <property type="match status" value="1"/>
</dbReference>
<evidence type="ECO:0000313" key="3">
    <source>
        <dbReference type="EMBL" id="GBM16079.1"/>
    </source>
</evidence>
<evidence type="ECO:0000313" key="4">
    <source>
        <dbReference type="Proteomes" id="UP000499080"/>
    </source>
</evidence>
<dbReference type="InterPro" id="IPR036397">
    <property type="entry name" value="RNaseH_sf"/>
</dbReference>
<dbReference type="Gene3D" id="1.10.340.70">
    <property type="match status" value="1"/>
</dbReference>
<organism evidence="3 4">
    <name type="scientific">Araneus ventricosus</name>
    <name type="common">Orbweaver spider</name>
    <name type="synonym">Epeira ventricosa</name>
    <dbReference type="NCBI Taxonomy" id="182803"/>
    <lineage>
        <taxon>Eukaryota</taxon>
        <taxon>Metazoa</taxon>
        <taxon>Ecdysozoa</taxon>
        <taxon>Arthropoda</taxon>
        <taxon>Chelicerata</taxon>
        <taxon>Arachnida</taxon>
        <taxon>Araneae</taxon>
        <taxon>Araneomorphae</taxon>
        <taxon>Entelegynae</taxon>
        <taxon>Araneoidea</taxon>
        <taxon>Araneidae</taxon>
        <taxon>Araneus</taxon>
    </lineage>
</organism>
<dbReference type="OrthoDB" id="422540at2759"/>